<sequence>MFVLLLCVGMVFLSACSKGIGEEELKQLHTGMTKSRVEEIIGGHGEMIGETNDDNYRTYTYKYQGEKGGYVIIIYETDFNSYATARTVKAYENHDLK</sequence>
<proteinExistence type="predicted"/>
<evidence type="ECO:0000259" key="1">
    <source>
        <dbReference type="Pfam" id="PF04355"/>
    </source>
</evidence>
<dbReference type="GO" id="GO:0019867">
    <property type="term" value="C:outer membrane"/>
    <property type="evidence" value="ECO:0007669"/>
    <property type="project" value="InterPro"/>
</dbReference>
<reference evidence="2" key="1">
    <citation type="submission" date="2020-08" db="EMBL/GenBank/DDBJ databases">
        <title>Genome public.</title>
        <authorList>
            <person name="Liu C."/>
            <person name="Sun Q."/>
        </authorList>
    </citation>
    <scope>NUCLEOTIDE SEQUENCE</scope>
    <source>
        <strain evidence="2">NSJ-32</strain>
    </source>
</reference>
<dbReference type="EMBL" id="JACRSQ010000003">
    <property type="protein sequence ID" value="MBC8542506.1"/>
    <property type="molecule type" value="Genomic_DNA"/>
</dbReference>
<evidence type="ECO:0000313" key="3">
    <source>
        <dbReference type="Proteomes" id="UP000657006"/>
    </source>
</evidence>
<protein>
    <submittedName>
        <fullName evidence="2">Outer membrane protein assembly factor BamE</fullName>
    </submittedName>
</protein>
<dbReference type="AlphaFoldDB" id="A0A926DQ70"/>
<gene>
    <name evidence="2" type="primary">bamE</name>
    <name evidence="2" type="ORF">H8730_02955</name>
</gene>
<comment type="caution">
    <text evidence="2">The sequence shown here is derived from an EMBL/GenBank/DDBJ whole genome shotgun (WGS) entry which is preliminary data.</text>
</comment>
<accession>A0A926DQ70</accession>
<name>A0A926DQ70_9FIRM</name>
<dbReference type="InterPro" id="IPR007450">
    <property type="entry name" value="BamE_dom"/>
</dbReference>
<keyword evidence="3" id="KW-1185">Reference proteome</keyword>
<evidence type="ECO:0000313" key="2">
    <source>
        <dbReference type="EMBL" id="MBC8542506.1"/>
    </source>
</evidence>
<organism evidence="2 3">
    <name type="scientific">Bianquea renquensis</name>
    <dbReference type="NCBI Taxonomy" id="2763661"/>
    <lineage>
        <taxon>Bacteria</taxon>
        <taxon>Bacillati</taxon>
        <taxon>Bacillota</taxon>
        <taxon>Clostridia</taxon>
        <taxon>Eubacteriales</taxon>
        <taxon>Bianqueaceae</taxon>
        <taxon>Bianquea</taxon>
    </lineage>
</organism>
<feature type="domain" description="Outer membrane protein assembly factor BamE" evidence="1">
    <location>
        <begin position="22"/>
        <end position="69"/>
    </location>
</feature>
<dbReference type="Proteomes" id="UP000657006">
    <property type="component" value="Unassembled WGS sequence"/>
</dbReference>
<dbReference type="Pfam" id="PF04355">
    <property type="entry name" value="BamE"/>
    <property type="match status" value="1"/>
</dbReference>